<gene>
    <name evidence="7 9" type="primary">recO</name>
    <name evidence="9" type="ORF">IMCC3317_31200</name>
</gene>
<dbReference type="OrthoDB" id="9789152at2"/>
<keyword evidence="5 7" id="KW-0234">DNA repair</keyword>
<dbReference type="GO" id="GO:0006310">
    <property type="term" value="P:DNA recombination"/>
    <property type="evidence" value="ECO:0007669"/>
    <property type="project" value="UniProtKB-UniRule"/>
</dbReference>
<evidence type="ECO:0000256" key="1">
    <source>
        <dbReference type="ARBA" id="ARBA00007452"/>
    </source>
</evidence>
<accession>A0A7L4ZMS9</accession>
<dbReference type="NCBIfam" id="TIGR00613">
    <property type="entry name" value="reco"/>
    <property type="match status" value="1"/>
</dbReference>
<dbReference type="PANTHER" id="PTHR33991:SF1">
    <property type="entry name" value="DNA REPAIR PROTEIN RECO"/>
    <property type="match status" value="1"/>
</dbReference>
<evidence type="ECO:0000256" key="3">
    <source>
        <dbReference type="ARBA" id="ARBA00022763"/>
    </source>
</evidence>
<dbReference type="InterPro" id="IPR037278">
    <property type="entry name" value="ARFGAP/RecO"/>
</dbReference>
<comment type="similarity">
    <text evidence="1 7">Belongs to the RecO family.</text>
</comment>
<keyword evidence="10" id="KW-1185">Reference proteome</keyword>
<evidence type="ECO:0000256" key="2">
    <source>
        <dbReference type="ARBA" id="ARBA00021310"/>
    </source>
</evidence>
<dbReference type="GO" id="GO:0043590">
    <property type="term" value="C:bacterial nucleoid"/>
    <property type="evidence" value="ECO:0007669"/>
    <property type="project" value="TreeGrafter"/>
</dbReference>
<evidence type="ECO:0000256" key="7">
    <source>
        <dbReference type="HAMAP-Rule" id="MF_00201"/>
    </source>
</evidence>
<comment type="function">
    <text evidence="7">Involved in DNA repair and RecF pathway recombination.</text>
</comment>
<reference evidence="9 10" key="1">
    <citation type="journal article" date="2013" name="Int. J. Syst. Evol. Microbiol.">
        <title>Kordia antarctica sp. nov., isolated from Antarctic seawater.</title>
        <authorList>
            <person name="Baek K."/>
            <person name="Choi A."/>
            <person name="Kang I."/>
            <person name="Lee K."/>
            <person name="Cho J.C."/>
        </authorList>
    </citation>
    <scope>NUCLEOTIDE SEQUENCE [LARGE SCALE GENOMIC DNA]</scope>
    <source>
        <strain evidence="9 10">IMCC3317</strain>
    </source>
</reference>
<dbReference type="InterPro" id="IPR042242">
    <property type="entry name" value="RecO_C"/>
</dbReference>
<dbReference type="Proteomes" id="UP000464657">
    <property type="component" value="Chromosome"/>
</dbReference>
<sequence length="239" mass="27734">MLVTTKAIVISTIKYGDAGVIVKCFTASDGIKSYLLRGILKSKKGKLKIAYFQPLMQLEIVANHKNKGSLEYIKDVKTVYAYTSIYTIITKSSIVLFLSEMLNYSIQEEEKNETLFEFIENALQWLDVHDEIGNFHLLFLINLTKYFGFYPETIHMHKSYFDLQEGKFFDNSTMNECVSGETLTCFKQLLGTKFDEQNTIKLSSQRRNEILAILIQYFKLHLQGFRQPKSMEVLHEVFK</sequence>
<dbReference type="Gene3D" id="2.40.50.140">
    <property type="entry name" value="Nucleic acid-binding proteins"/>
    <property type="match status" value="1"/>
</dbReference>
<dbReference type="AlphaFoldDB" id="A0A7L4ZMS9"/>
<dbReference type="PANTHER" id="PTHR33991">
    <property type="entry name" value="DNA REPAIR PROTEIN RECO"/>
    <property type="match status" value="1"/>
</dbReference>
<dbReference type="HAMAP" id="MF_00201">
    <property type="entry name" value="RecO"/>
    <property type="match status" value="1"/>
</dbReference>
<dbReference type="Gene3D" id="1.20.1440.120">
    <property type="entry name" value="Recombination protein O, C-terminal domain"/>
    <property type="match status" value="1"/>
</dbReference>
<evidence type="ECO:0000259" key="8">
    <source>
        <dbReference type="Pfam" id="PF11967"/>
    </source>
</evidence>
<feature type="domain" description="DNA replication/recombination mediator RecO N-terminal" evidence="8">
    <location>
        <begin position="1"/>
        <end position="81"/>
    </location>
</feature>
<dbReference type="GO" id="GO:0006302">
    <property type="term" value="P:double-strand break repair"/>
    <property type="evidence" value="ECO:0007669"/>
    <property type="project" value="TreeGrafter"/>
</dbReference>
<keyword evidence="4 7" id="KW-0233">DNA recombination</keyword>
<evidence type="ECO:0000256" key="6">
    <source>
        <dbReference type="ARBA" id="ARBA00033409"/>
    </source>
</evidence>
<dbReference type="SUPFAM" id="SSF57863">
    <property type="entry name" value="ArfGap/RecO-like zinc finger"/>
    <property type="match status" value="1"/>
</dbReference>
<evidence type="ECO:0000256" key="5">
    <source>
        <dbReference type="ARBA" id="ARBA00023204"/>
    </source>
</evidence>
<evidence type="ECO:0000256" key="4">
    <source>
        <dbReference type="ARBA" id="ARBA00023172"/>
    </source>
</evidence>
<name>A0A7L4ZMS9_9FLAO</name>
<dbReference type="InterPro" id="IPR012340">
    <property type="entry name" value="NA-bd_OB-fold"/>
</dbReference>
<keyword evidence="3 7" id="KW-0227">DNA damage</keyword>
<organism evidence="9 10">
    <name type="scientific">Kordia antarctica</name>
    <dbReference type="NCBI Taxonomy" id="1218801"/>
    <lineage>
        <taxon>Bacteria</taxon>
        <taxon>Pseudomonadati</taxon>
        <taxon>Bacteroidota</taxon>
        <taxon>Flavobacteriia</taxon>
        <taxon>Flavobacteriales</taxon>
        <taxon>Flavobacteriaceae</taxon>
        <taxon>Kordia</taxon>
    </lineage>
</organism>
<dbReference type="Pfam" id="PF02565">
    <property type="entry name" value="RecO_C"/>
    <property type="match status" value="1"/>
</dbReference>
<dbReference type="KEGG" id="kan:IMCC3317_31200"/>
<dbReference type="EMBL" id="CP019288">
    <property type="protein sequence ID" value="QHI37739.1"/>
    <property type="molecule type" value="Genomic_DNA"/>
</dbReference>
<dbReference type="Pfam" id="PF11967">
    <property type="entry name" value="RecO_N"/>
    <property type="match status" value="1"/>
</dbReference>
<evidence type="ECO:0000313" key="10">
    <source>
        <dbReference type="Proteomes" id="UP000464657"/>
    </source>
</evidence>
<proteinExistence type="inferred from homology"/>
<dbReference type="InterPro" id="IPR003717">
    <property type="entry name" value="RecO"/>
</dbReference>
<dbReference type="RefSeq" id="WP_160130338.1">
    <property type="nucleotide sequence ID" value="NZ_CP019288.1"/>
</dbReference>
<dbReference type="InterPro" id="IPR022572">
    <property type="entry name" value="DNA_rep/recomb_RecO_N"/>
</dbReference>
<protein>
    <recommendedName>
        <fullName evidence="2 7">DNA repair protein RecO</fullName>
    </recommendedName>
    <alternativeName>
        <fullName evidence="6 7">Recombination protein O</fullName>
    </alternativeName>
</protein>
<dbReference type="SUPFAM" id="SSF50249">
    <property type="entry name" value="Nucleic acid-binding proteins"/>
    <property type="match status" value="1"/>
</dbReference>
<evidence type="ECO:0000313" key="9">
    <source>
        <dbReference type="EMBL" id="QHI37739.1"/>
    </source>
</evidence>